<dbReference type="AlphaFoldDB" id="A0A1B6ISI9"/>
<evidence type="ECO:0000259" key="2">
    <source>
        <dbReference type="Pfam" id="PF13843"/>
    </source>
</evidence>
<dbReference type="PANTHER" id="PTHR46599:SF3">
    <property type="entry name" value="PIGGYBAC TRANSPOSABLE ELEMENT-DERIVED PROTEIN 4"/>
    <property type="match status" value="1"/>
</dbReference>
<reference evidence="3" key="1">
    <citation type="submission" date="2015-11" db="EMBL/GenBank/DDBJ databases">
        <title>De novo transcriptome assembly of four potential Pierce s Disease insect vectors from Arizona vineyards.</title>
        <authorList>
            <person name="Tassone E.E."/>
        </authorList>
    </citation>
    <scope>NUCLEOTIDE SEQUENCE</scope>
</reference>
<dbReference type="PANTHER" id="PTHR46599">
    <property type="entry name" value="PIGGYBAC TRANSPOSABLE ELEMENT-DERIVED PROTEIN 4"/>
    <property type="match status" value="1"/>
</dbReference>
<dbReference type="Pfam" id="PF13843">
    <property type="entry name" value="DDE_Tnp_1_7"/>
    <property type="match status" value="1"/>
</dbReference>
<gene>
    <name evidence="3" type="ORF">g.37577</name>
</gene>
<feature type="compositionally biased region" description="Basic and acidic residues" evidence="1">
    <location>
        <begin position="1"/>
        <end position="10"/>
    </location>
</feature>
<dbReference type="InterPro" id="IPR029526">
    <property type="entry name" value="PGBD"/>
</dbReference>
<dbReference type="EMBL" id="GECU01017853">
    <property type="protein sequence ID" value="JAS89853.1"/>
    <property type="molecule type" value="Transcribed_RNA"/>
</dbReference>
<organism evidence="3">
    <name type="scientific">Homalodisca liturata</name>
    <dbReference type="NCBI Taxonomy" id="320908"/>
    <lineage>
        <taxon>Eukaryota</taxon>
        <taxon>Metazoa</taxon>
        <taxon>Ecdysozoa</taxon>
        <taxon>Arthropoda</taxon>
        <taxon>Hexapoda</taxon>
        <taxon>Insecta</taxon>
        <taxon>Pterygota</taxon>
        <taxon>Neoptera</taxon>
        <taxon>Paraneoptera</taxon>
        <taxon>Hemiptera</taxon>
        <taxon>Auchenorrhyncha</taxon>
        <taxon>Membracoidea</taxon>
        <taxon>Cicadellidae</taxon>
        <taxon>Cicadellinae</taxon>
        <taxon>Proconiini</taxon>
        <taxon>Homalodisca</taxon>
    </lineage>
</organism>
<feature type="domain" description="PiggyBac transposable element-derived protein" evidence="2">
    <location>
        <begin position="154"/>
        <end position="401"/>
    </location>
</feature>
<proteinExistence type="predicted"/>
<evidence type="ECO:0000256" key="1">
    <source>
        <dbReference type="SAM" id="MobiDB-lite"/>
    </source>
</evidence>
<feature type="compositionally biased region" description="Acidic residues" evidence="1">
    <location>
        <begin position="33"/>
        <end position="46"/>
    </location>
</feature>
<protein>
    <recommendedName>
        <fullName evidence="2">PiggyBac transposable element-derived protein domain-containing protein</fullName>
    </recommendedName>
</protein>
<evidence type="ECO:0000313" key="3">
    <source>
        <dbReference type="EMBL" id="JAS89853.1"/>
    </source>
</evidence>
<name>A0A1B6ISI9_9HEMI</name>
<accession>A0A1B6ISI9</accession>
<sequence length="405" mass="46195">MSAGRLRHDDEDLGDFVNRILEEPASTGTEPVGVEEEDNSEFDDNGSESSELFGGHDSDMDPEYLPSEDSSEDSDNDMNTLDQRQLVHNQLIQQQPNPHPQPDNGIQQANQNIEPNYLALTWGNTNQNNLSSFEFNALPLISQEIRDKIEGASPFEVYNQVFVDNSFFTEIALQTNLYAQQTIESGVPSDKSRLKSWLPTDEKEIKQFFGLIIWMGLVQMPSLNLYWSTKNIYKNEMCKVMPRNRFELLLRMLHFSDNTNADETNKLYKIQNILDSLNEKFKSALTPQQQLCIDESLIPFRGRVGFRQYIPNKASRYGIKIFKLCTEKGYTWNFKVYTGKSEGRRVGLAQAIVMQLISPLLDAGRTLYVDNWYSSIALAHTLKERSTHLVGTLRKNSRGIPACIA</sequence>
<feature type="region of interest" description="Disordered" evidence="1">
    <location>
        <begin position="1"/>
        <end position="78"/>
    </location>
</feature>
<feature type="non-terminal residue" evidence="3">
    <location>
        <position position="405"/>
    </location>
</feature>